<dbReference type="RefSeq" id="WP_014287741.1">
    <property type="nucleotide sequence ID" value="NC_016645.1"/>
</dbReference>
<organism evidence="3 4">
    <name type="scientific">Pyrobaculum ferrireducens</name>
    <dbReference type="NCBI Taxonomy" id="1104324"/>
    <lineage>
        <taxon>Archaea</taxon>
        <taxon>Thermoproteota</taxon>
        <taxon>Thermoprotei</taxon>
        <taxon>Thermoproteales</taxon>
        <taxon>Thermoproteaceae</taxon>
        <taxon>Pyrobaculum</taxon>
    </lineage>
</organism>
<sequence length="116" mass="12274">MLKPIVRGWGRAASRVVKITTPVSLLGDLDPERGTLAGVDVSGKIVVLPYVKGSTVGPYVLWGAARRGKAPLAIVAQKPDLMLISACVLAGVPLFQGDLEEECINIDLESGVYDKC</sequence>
<dbReference type="STRING" id="1104324.P186_0459"/>
<proteinExistence type="predicted"/>
<name>G7VGT0_9CREN</name>
<evidence type="ECO:0000256" key="1">
    <source>
        <dbReference type="ARBA" id="ARBA00023239"/>
    </source>
</evidence>
<dbReference type="GeneID" id="11594724"/>
<dbReference type="KEGG" id="pyr:P186_0459"/>
<dbReference type="Gene3D" id="3.50.30.10">
    <property type="entry name" value="Phosphohistidine domain"/>
    <property type="match status" value="1"/>
</dbReference>
<dbReference type="Pfam" id="PF01989">
    <property type="entry name" value="AcnX_swivel_put"/>
    <property type="match status" value="1"/>
</dbReference>
<gene>
    <name evidence="3" type="ORF">P186_0459</name>
</gene>
<keyword evidence="4" id="KW-1185">Reference proteome</keyword>
<dbReference type="EMBL" id="CP003098">
    <property type="protein sequence ID" value="AET31913.1"/>
    <property type="molecule type" value="Genomic_DNA"/>
</dbReference>
<feature type="domain" description="Phosphomevalonate dehydratase small subunit-like" evidence="2">
    <location>
        <begin position="24"/>
        <end position="95"/>
    </location>
</feature>
<accession>G7VGT0</accession>
<dbReference type="InterPro" id="IPR002840">
    <property type="entry name" value="PMDh-S-like_dom"/>
</dbReference>
<dbReference type="AlphaFoldDB" id="G7VGT0"/>
<protein>
    <recommendedName>
        <fullName evidence="2">Phosphomevalonate dehydratase small subunit-like domain-containing protein</fullName>
    </recommendedName>
</protein>
<evidence type="ECO:0000313" key="4">
    <source>
        <dbReference type="Proteomes" id="UP000005867"/>
    </source>
</evidence>
<evidence type="ECO:0000259" key="2">
    <source>
        <dbReference type="Pfam" id="PF01989"/>
    </source>
</evidence>
<keyword evidence="1" id="KW-0456">Lyase</keyword>
<dbReference type="OrthoDB" id="18062at2157"/>
<dbReference type="SUPFAM" id="SSF52016">
    <property type="entry name" value="LeuD/IlvD-like"/>
    <property type="match status" value="1"/>
</dbReference>
<dbReference type="Proteomes" id="UP000005867">
    <property type="component" value="Chromosome"/>
</dbReference>
<reference evidence="3 4" key="1">
    <citation type="journal article" date="2012" name="J. Bacteriol.">
        <title>Complete genome sequence of strain 1860, a crenarchaeon of the genus pyrobaculum able to grow with various electron acceptors.</title>
        <authorList>
            <person name="Mardanov A.V."/>
            <person name="Gumerov V.M."/>
            <person name="Slobodkina G.B."/>
            <person name="Beletsky A.V."/>
            <person name="Bonch-Osmolovskaya E.A."/>
            <person name="Ravin N.V."/>
            <person name="Skryabin K.G."/>
        </authorList>
    </citation>
    <scope>NUCLEOTIDE SEQUENCE [LARGE SCALE GENOMIC DNA]</scope>
    <source>
        <strain evidence="3 4">1860</strain>
    </source>
</reference>
<dbReference type="BioCyc" id="PSP1104324:GJSN-448-MONOMER"/>
<dbReference type="HOGENOM" id="CLU_141583_2_0_2"/>
<dbReference type="eggNOG" id="arCOG04279">
    <property type="taxonomic scope" value="Archaea"/>
</dbReference>
<evidence type="ECO:0000313" key="3">
    <source>
        <dbReference type="EMBL" id="AET31913.1"/>
    </source>
</evidence>
<dbReference type="GO" id="GO:0016829">
    <property type="term" value="F:lyase activity"/>
    <property type="evidence" value="ECO:0007669"/>
    <property type="project" value="UniProtKB-KW"/>
</dbReference>